<evidence type="ECO:0000256" key="1">
    <source>
        <dbReference type="RuleBase" id="RU363044"/>
    </source>
</evidence>
<comment type="caution">
    <text evidence="3">The sequence shown here is derived from an EMBL/GenBank/DDBJ whole genome shotgun (WGS) entry which is preliminary data.</text>
</comment>
<dbReference type="GO" id="GO:0006281">
    <property type="term" value="P:DNA repair"/>
    <property type="evidence" value="ECO:0007669"/>
    <property type="project" value="UniProtKB-KW"/>
</dbReference>
<gene>
    <name evidence="3" type="ORF">CPELLU_LOCUS9837</name>
</gene>
<dbReference type="SUPFAM" id="SSF52540">
    <property type="entry name" value="P-loop containing nucleoside triphosphate hydrolases"/>
    <property type="match status" value="1"/>
</dbReference>
<sequence>MHLHEEVPSVVRLALHFPGMHSVIFNPNDDAMNILSHANHQKTTLTAFFETCFAISRLYFTDPSAEECFYLRLLLIVVRGPQSFEHLKIVNNDQCLKEASVMCSGSQLRAVFAVILTQCTPTYLEKLWLNFHANICDDLCHRLCHEHTIKEPTKNMIYDYELFLIDKILRDSNHSLARCPSMPLWERNWDLCCENHLIAEQLTWDHEKLQKLVDNRTQQLNDEQCAAYHSVLNSITNRHVNLFFLNGPTGSGKTFVYNTLAMKICSKGKIVICITFSDIAALLLSGSRTAHSTFKILFEINEKLIIWNKIPMQHHHCAEAVDHSLRDIWNNYQLFGEITVVFEQIVAASLQQSLQWQYVNIHTFKKNMHLGMESNENKCFSDWILEIGNGINTSKLHNMISLPKHMKVDRILNDEYLKDRMILSACNDNVHDINCAVFDMFFGEKHTYLSTDSAIIEDRADNNNIYPIEYLNTLNPSGMPPSKLDLKIRCSIILFRNLAPY</sequence>
<evidence type="ECO:0000259" key="2">
    <source>
        <dbReference type="Pfam" id="PF05970"/>
    </source>
</evidence>
<dbReference type="InterPro" id="IPR027417">
    <property type="entry name" value="P-loop_NTPase"/>
</dbReference>
<dbReference type="EC" id="5.6.2.3" evidence="1"/>
<keyword evidence="1" id="KW-0547">Nucleotide-binding</keyword>
<proteinExistence type="inferred from homology"/>
<keyword evidence="4" id="KW-1185">Reference proteome</keyword>
<keyword evidence="1" id="KW-0378">Hydrolase</keyword>
<keyword evidence="1" id="KW-0227">DNA damage</keyword>
<dbReference type="GO" id="GO:0016787">
    <property type="term" value="F:hydrolase activity"/>
    <property type="evidence" value="ECO:0007669"/>
    <property type="project" value="UniProtKB-KW"/>
</dbReference>
<keyword evidence="1" id="KW-0233">DNA recombination</keyword>
<dbReference type="GO" id="GO:0005524">
    <property type="term" value="F:ATP binding"/>
    <property type="evidence" value="ECO:0007669"/>
    <property type="project" value="UniProtKB-KW"/>
</dbReference>
<comment type="similarity">
    <text evidence="1">Belongs to the helicase family.</text>
</comment>
<dbReference type="Gene3D" id="3.40.50.300">
    <property type="entry name" value="P-loop containing nucleotide triphosphate hydrolases"/>
    <property type="match status" value="1"/>
</dbReference>
<dbReference type="Proteomes" id="UP000789759">
    <property type="component" value="Unassembled WGS sequence"/>
</dbReference>
<dbReference type="PANTHER" id="PTHR10492">
    <property type="match status" value="1"/>
</dbReference>
<dbReference type="PANTHER" id="PTHR10492:SF95">
    <property type="entry name" value="HELITRON HELICASE-LIKE DOMAIN-CONTAINING PROTEIN"/>
    <property type="match status" value="1"/>
</dbReference>
<dbReference type="Pfam" id="PF05970">
    <property type="entry name" value="PIF1"/>
    <property type="match status" value="1"/>
</dbReference>
<evidence type="ECO:0000313" key="4">
    <source>
        <dbReference type="Proteomes" id="UP000789759"/>
    </source>
</evidence>
<feature type="domain" description="DNA helicase Pif1-like DEAD-box helicase" evidence="2">
    <location>
        <begin position="219"/>
        <end position="302"/>
    </location>
</feature>
<dbReference type="GO" id="GO:0006310">
    <property type="term" value="P:DNA recombination"/>
    <property type="evidence" value="ECO:0007669"/>
    <property type="project" value="UniProtKB-KW"/>
</dbReference>
<organism evidence="3 4">
    <name type="scientific">Cetraspora pellucida</name>
    <dbReference type="NCBI Taxonomy" id="1433469"/>
    <lineage>
        <taxon>Eukaryota</taxon>
        <taxon>Fungi</taxon>
        <taxon>Fungi incertae sedis</taxon>
        <taxon>Mucoromycota</taxon>
        <taxon>Glomeromycotina</taxon>
        <taxon>Glomeromycetes</taxon>
        <taxon>Diversisporales</taxon>
        <taxon>Gigasporaceae</taxon>
        <taxon>Cetraspora</taxon>
    </lineage>
</organism>
<dbReference type="AlphaFoldDB" id="A0A9N9H755"/>
<reference evidence="3" key="1">
    <citation type="submission" date="2021-06" db="EMBL/GenBank/DDBJ databases">
        <authorList>
            <person name="Kallberg Y."/>
            <person name="Tangrot J."/>
            <person name="Rosling A."/>
        </authorList>
    </citation>
    <scope>NUCLEOTIDE SEQUENCE</scope>
    <source>
        <strain evidence="3">FL966</strain>
    </source>
</reference>
<dbReference type="GO" id="GO:0000723">
    <property type="term" value="P:telomere maintenance"/>
    <property type="evidence" value="ECO:0007669"/>
    <property type="project" value="InterPro"/>
</dbReference>
<dbReference type="OrthoDB" id="2437471at2759"/>
<dbReference type="GO" id="GO:0043139">
    <property type="term" value="F:5'-3' DNA helicase activity"/>
    <property type="evidence" value="ECO:0007669"/>
    <property type="project" value="UniProtKB-EC"/>
</dbReference>
<keyword evidence="1" id="KW-0234">DNA repair</keyword>
<comment type="cofactor">
    <cofactor evidence="1">
        <name>Mg(2+)</name>
        <dbReference type="ChEBI" id="CHEBI:18420"/>
    </cofactor>
</comment>
<keyword evidence="1" id="KW-0347">Helicase</keyword>
<comment type="catalytic activity">
    <reaction evidence="1">
        <text>ATP + H2O = ADP + phosphate + H(+)</text>
        <dbReference type="Rhea" id="RHEA:13065"/>
        <dbReference type="ChEBI" id="CHEBI:15377"/>
        <dbReference type="ChEBI" id="CHEBI:15378"/>
        <dbReference type="ChEBI" id="CHEBI:30616"/>
        <dbReference type="ChEBI" id="CHEBI:43474"/>
        <dbReference type="ChEBI" id="CHEBI:456216"/>
        <dbReference type="EC" id="5.6.2.3"/>
    </reaction>
</comment>
<evidence type="ECO:0000313" key="3">
    <source>
        <dbReference type="EMBL" id="CAG8661824.1"/>
    </source>
</evidence>
<dbReference type="EMBL" id="CAJVQA010007782">
    <property type="protein sequence ID" value="CAG8661824.1"/>
    <property type="molecule type" value="Genomic_DNA"/>
</dbReference>
<keyword evidence="1" id="KW-0067">ATP-binding</keyword>
<name>A0A9N9H755_9GLOM</name>
<protein>
    <recommendedName>
        <fullName evidence="1">ATP-dependent DNA helicase</fullName>
        <ecNumber evidence="1">5.6.2.3</ecNumber>
    </recommendedName>
</protein>
<accession>A0A9N9H755</accession>
<dbReference type="InterPro" id="IPR010285">
    <property type="entry name" value="DNA_helicase_pif1-like_DEAD"/>
</dbReference>